<accession>A0A9W7IDT2</accession>
<evidence type="ECO:0008006" key="5">
    <source>
        <dbReference type="Google" id="ProtNLM"/>
    </source>
</evidence>
<dbReference type="NCBIfam" id="TIGR01640">
    <property type="entry name" value="F_box_assoc_1"/>
    <property type="match status" value="1"/>
</dbReference>
<dbReference type="AlphaFoldDB" id="A0A9W7IDT2"/>
<dbReference type="Proteomes" id="UP001165190">
    <property type="component" value="Unassembled WGS sequence"/>
</dbReference>
<feature type="domain" description="F-box" evidence="1">
    <location>
        <begin position="12"/>
        <end position="47"/>
    </location>
</feature>
<comment type="caution">
    <text evidence="3">The sequence shown here is derived from an EMBL/GenBank/DDBJ whole genome shotgun (WGS) entry which is preliminary data.</text>
</comment>
<evidence type="ECO:0000313" key="3">
    <source>
        <dbReference type="EMBL" id="GMI93367.1"/>
    </source>
</evidence>
<dbReference type="InterPro" id="IPR001810">
    <property type="entry name" value="F-box_dom"/>
</dbReference>
<dbReference type="Pfam" id="PF08268">
    <property type="entry name" value="FBA_3"/>
    <property type="match status" value="1"/>
</dbReference>
<gene>
    <name evidence="3" type="ORF">HRI_003006000</name>
</gene>
<sequence length="385" mass="44228">MKGRSKSRFEVPEALTLEILLKLPIKSLARFNCVCKSWCSSFRTLYFSSKHYHNNLKSSNLNVLFQHRYGNTLYFSQLSTGKDENSLVTHNICLPFFENCVYHPQVYGPCNGLLCLYDHGDGKAALWNPSTGEFKILPRSSSRRPPFPGYTSFKCVGFGYDSKTDDYKVIHFITLVYIDNEFMYPHEFRSRVELYSLRSDSWKEISSVPKACPFSNYLCSICIDGICYWEAMTEYHRDNLILSFDMVSETFSTLHFPDFGGSLEQYNVQLLEFNGSLGVIVHPRLETEKSFDLWVMNGAWTKQFSIESISGVKKLLGFWKNGELFYRGSSDELLLFEPSTQELKKLGINAYPDATCLVAYVESLVPINGRSEHDEHITHQSVRDA</sequence>
<dbReference type="InterPro" id="IPR036047">
    <property type="entry name" value="F-box-like_dom_sf"/>
</dbReference>
<proteinExistence type="predicted"/>
<dbReference type="Gene3D" id="1.20.1280.50">
    <property type="match status" value="1"/>
</dbReference>
<name>A0A9W7IDT2_HIBTR</name>
<evidence type="ECO:0000313" key="4">
    <source>
        <dbReference type="Proteomes" id="UP001165190"/>
    </source>
</evidence>
<evidence type="ECO:0000259" key="2">
    <source>
        <dbReference type="Pfam" id="PF08268"/>
    </source>
</evidence>
<keyword evidence="4" id="KW-1185">Reference proteome</keyword>
<dbReference type="PANTHER" id="PTHR31672:SF10">
    <property type="entry name" value="F-BOX DOMAIN-CONTAINING PROTEIN"/>
    <property type="match status" value="1"/>
</dbReference>
<dbReference type="EMBL" id="BSYR01000025">
    <property type="protein sequence ID" value="GMI93367.1"/>
    <property type="molecule type" value="Genomic_DNA"/>
</dbReference>
<protein>
    <recommendedName>
        <fullName evidence="5">F-box domain-containing protein</fullName>
    </recommendedName>
</protein>
<dbReference type="InterPro" id="IPR050796">
    <property type="entry name" value="SCF_F-box_component"/>
</dbReference>
<reference evidence="3" key="1">
    <citation type="submission" date="2023-05" db="EMBL/GenBank/DDBJ databases">
        <title>Genome and transcriptome analyses reveal genes involved in the formation of fine ridges on petal epidermal cells in Hibiscus trionum.</title>
        <authorList>
            <person name="Koshimizu S."/>
            <person name="Masuda S."/>
            <person name="Ishii T."/>
            <person name="Shirasu K."/>
            <person name="Hoshino A."/>
            <person name="Arita M."/>
        </authorList>
    </citation>
    <scope>NUCLEOTIDE SEQUENCE</scope>
    <source>
        <strain evidence="3">Hamamatsu line</strain>
    </source>
</reference>
<dbReference type="OrthoDB" id="930293at2759"/>
<evidence type="ECO:0000259" key="1">
    <source>
        <dbReference type="Pfam" id="PF00646"/>
    </source>
</evidence>
<dbReference type="PANTHER" id="PTHR31672">
    <property type="entry name" value="BNACNNG10540D PROTEIN"/>
    <property type="match status" value="1"/>
</dbReference>
<dbReference type="Pfam" id="PF00646">
    <property type="entry name" value="F-box"/>
    <property type="match status" value="1"/>
</dbReference>
<feature type="domain" description="F-box associated beta-propeller type 3" evidence="2">
    <location>
        <begin position="66"/>
        <end position="306"/>
    </location>
</feature>
<dbReference type="InterPro" id="IPR013187">
    <property type="entry name" value="F-box-assoc_dom_typ3"/>
</dbReference>
<dbReference type="InterPro" id="IPR017451">
    <property type="entry name" value="F-box-assoc_interact_dom"/>
</dbReference>
<organism evidence="3 4">
    <name type="scientific">Hibiscus trionum</name>
    <name type="common">Flower of an hour</name>
    <dbReference type="NCBI Taxonomy" id="183268"/>
    <lineage>
        <taxon>Eukaryota</taxon>
        <taxon>Viridiplantae</taxon>
        <taxon>Streptophyta</taxon>
        <taxon>Embryophyta</taxon>
        <taxon>Tracheophyta</taxon>
        <taxon>Spermatophyta</taxon>
        <taxon>Magnoliopsida</taxon>
        <taxon>eudicotyledons</taxon>
        <taxon>Gunneridae</taxon>
        <taxon>Pentapetalae</taxon>
        <taxon>rosids</taxon>
        <taxon>malvids</taxon>
        <taxon>Malvales</taxon>
        <taxon>Malvaceae</taxon>
        <taxon>Malvoideae</taxon>
        <taxon>Hibiscus</taxon>
    </lineage>
</organism>
<dbReference type="SUPFAM" id="SSF81383">
    <property type="entry name" value="F-box domain"/>
    <property type="match status" value="1"/>
</dbReference>